<organism evidence="1 2">
    <name type="scientific">Diphasiastrum complanatum</name>
    <name type="common">Issler's clubmoss</name>
    <name type="synonym">Lycopodium complanatum</name>
    <dbReference type="NCBI Taxonomy" id="34168"/>
    <lineage>
        <taxon>Eukaryota</taxon>
        <taxon>Viridiplantae</taxon>
        <taxon>Streptophyta</taxon>
        <taxon>Embryophyta</taxon>
        <taxon>Tracheophyta</taxon>
        <taxon>Lycopodiopsida</taxon>
        <taxon>Lycopodiales</taxon>
        <taxon>Lycopodiaceae</taxon>
        <taxon>Lycopodioideae</taxon>
        <taxon>Diphasiastrum</taxon>
    </lineage>
</organism>
<reference evidence="2" key="1">
    <citation type="journal article" date="2024" name="Proc. Natl. Acad. Sci. U.S.A.">
        <title>Extraordinary preservation of gene collinearity over three hundred million years revealed in homosporous lycophytes.</title>
        <authorList>
            <person name="Li C."/>
            <person name="Wickell D."/>
            <person name="Kuo L.Y."/>
            <person name="Chen X."/>
            <person name="Nie B."/>
            <person name="Liao X."/>
            <person name="Peng D."/>
            <person name="Ji J."/>
            <person name="Jenkins J."/>
            <person name="Williams M."/>
            <person name="Shu S."/>
            <person name="Plott C."/>
            <person name="Barry K."/>
            <person name="Rajasekar S."/>
            <person name="Grimwood J."/>
            <person name="Han X."/>
            <person name="Sun S."/>
            <person name="Hou Z."/>
            <person name="He W."/>
            <person name="Dai G."/>
            <person name="Sun C."/>
            <person name="Schmutz J."/>
            <person name="Leebens-Mack J.H."/>
            <person name="Li F.W."/>
            <person name="Wang L."/>
        </authorList>
    </citation>
    <scope>NUCLEOTIDE SEQUENCE [LARGE SCALE GENOMIC DNA]</scope>
    <source>
        <strain evidence="2">cv. PW_Plant_1</strain>
    </source>
</reference>
<proteinExistence type="predicted"/>
<accession>A0ACC2B5X0</accession>
<comment type="caution">
    <text evidence="1">The sequence shown here is derived from an EMBL/GenBank/DDBJ whole genome shotgun (WGS) entry which is preliminary data.</text>
</comment>
<protein>
    <submittedName>
        <fullName evidence="1">Uncharacterized protein</fullName>
    </submittedName>
</protein>
<dbReference type="Proteomes" id="UP001162992">
    <property type="component" value="Chromosome 17"/>
</dbReference>
<evidence type="ECO:0000313" key="1">
    <source>
        <dbReference type="EMBL" id="KAJ7525162.1"/>
    </source>
</evidence>
<gene>
    <name evidence="1" type="ORF">O6H91_17G039600</name>
</gene>
<dbReference type="EMBL" id="CM055108">
    <property type="protein sequence ID" value="KAJ7525162.1"/>
    <property type="molecule type" value="Genomic_DNA"/>
</dbReference>
<sequence length="347" mass="37937">MERLKLLELASSIAVPMALRAAIILDVFEIINKASPREPISAKDVIVHIPANTTKSIDYLDRILKLLATREILSETIVEVDGKKESRYGLTPLSKYLIKDEMGMSMAPLVVLIQHQAFMASWQYLPDAVLDGGDPFFKAHSKNAFQLGAEDPHFNKLGKSAMGAYSTLFIKATLDAYDGFKDISKLVDVGGGMGSSLNMILSRYPHIQGVNFDLPHVVADAPQYPSVKHVGGNMFESVPTGEAILIKSVLHNWSDDNCVTILKNCYKSLPKAGKAIVVDAVLHATVDHSLAAKVNCSMDLVTLAYSQGGRQRTEQNFKDLAIAAGFAGIKVICTVDSYSILEFYKVF</sequence>
<name>A0ACC2B5X0_DIPCM</name>
<evidence type="ECO:0000313" key="2">
    <source>
        <dbReference type="Proteomes" id="UP001162992"/>
    </source>
</evidence>
<keyword evidence="2" id="KW-1185">Reference proteome</keyword>